<dbReference type="EMBL" id="AM406670">
    <property type="protein sequence ID" value="CAL92945.1"/>
    <property type="molecule type" value="Genomic_DNA"/>
</dbReference>
<evidence type="ECO:0000259" key="6">
    <source>
        <dbReference type="Pfam" id="PF13458"/>
    </source>
</evidence>
<dbReference type="InterPro" id="IPR028081">
    <property type="entry name" value="Leu-bd"/>
</dbReference>
<dbReference type="CDD" id="cd06326">
    <property type="entry name" value="PBP1_ABC_ligand_binding-like"/>
    <property type="match status" value="1"/>
</dbReference>
<feature type="chain" id="PRO_5002635954" evidence="5">
    <location>
        <begin position="29"/>
        <end position="380"/>
    </location>
</feature>
<dbReference type="InterPro" id="IPR028082">
    <property type="entry name" value="Peripla_BP_I"/>
</dbReference>
<protein>
    <submittedName>
        <fullName evidence="7">Leucine-specific binding protein</fullName>
    </submittedName>
</protein>
<dbReference type="SUPFAM" id="SSF53822">
    <property type="entry name" value="Periplasmic binding protein-like I"/>
    <property type="match status" value="1"/>
</dbReference>
<dbReference type="PANTHER" id="PTHR47235:SF1">
    <property type="entry name" value="BLR6548 PROTEIN"/>
    <property type="match status" value="1"/>
</dbReference>
<organism evidence="7 8">
    <name type="scientific">Azoarcus sp. (strain BH72)</name>
    <dbReference type="NCBI Taxonomy" id="418699"/>
    <lineage>
        <taxon>Bacteria</taxon>
        <taxon>Pseudomonadati</taxon>
        <taxon>Pseudomonadota</taxon>
        <taxon>Betaproteobacteria</taxon>
        <taxon>Rhodocyclales</taxon>
        <taxon>Zoogloeaceae</taxon>
        <taxon>Azoarcus</taxon>
    </lineage>
</organism>
<evidence type="ECO:0000313" key="7">
    <source>
        <dbReference type="EMBL" id="CAL92945.1"/>
    </source>
</evidence>
<feature type="domain" description="Leucine-binding protein" evidence="6">
    <location>
        <begin position="34"/>
        <end position="371"/>
    </location>
</feature>
<keyword evidence="4" id="KW-0029">Amino-acid transport</keyword>
<gene>
    <name evidence="7" type="primary">livK1</name>
    <name evidence="7" type="ordered locus">azo0328</name>
</gene>
<evidence type="ECO:0000256" key="4">
    <source>
        <dbReference type="ARBA" id="ARBA00022970"/>
    </source>
</evidence>
<dbReference type="PRINTS" id="PR00337">
    <property type="entry name" value="LEUILEVALBP"/>
</dbReference>
<dbReference type="Proteomes" id="UP000002588">
    <property type="component" value="Chromosome"/>
</dbReference>
<dbReference type="GO" id="GO:0006865">
    <property type="term" value="P:amino acid transport"/>
    <property type="evidence" value="ECO:0007669"/>
    <property type="project" value="UniProtKB-KW"/>
</dbReference>
<keyword evidence="3 5" id="KW-0732">Signal</keyword>
<evidence type="ECO:0000313" key="8">
    <source>
        <dbReference type="Proteomes" id="UP000002588"/>
    </source>
</evidence>
<dbReference type="AlphaFoldDB" id="A1K290"/>
<dbReference type="STRING" id="62928.azo0328"/>
<evidence type="ECO:0000256" key="2">
    <source>
        <dbReference type="ARBA" id="ARBA00022448"/>
    </source>
</evidence>
<reference evidence="7 8" key="1">
    <citation type="journal article" date="2006" name="Nat. Biotechnol.">
        <title>Complete genome of the mutualistic, N2-fixing grass endophyte Azoarcus sp. strain BH72.</title>
        <authorList>
            <person name="Krause A."/>
            <person name="Ramakumar A."/>
            <person name="Bartels D."/>
            <person name="Battistoni F."/>
            <person name="Bekel T."/>
            <person name="Boch J."/>
            <person name="Boehm M."/>
            <person name="Friedrich F."/>
            <person name="Hurek T."/>
            <person name="Krause L."/>
            <person name="Linke B."/>
            <person name="McHardy A.C."/>
            <person name="Sarkar A."/>
            <person name="Schneiker S."/>
            <person name="Syed A.A."/>
            <person name="Thauer R."/>
            <person name="Vorhoelter F.-J."/>
            <person name="Weidner S."/>
            <person name="Puehler A."/>
            <person name="Reinhold-Hurek B."/>
            <person name="Kaiser O."/>
            <person name="Goesmann A."/>
        </authorList>
    </citation>
    <scope>NUCLEOTIDE SEQUENCE [LARGE SCALE GENOMIC DNA]</scope>
    <source>
        <strain evidence="7 8">BH72</strain>
    </source>
</reference>
<keyword evidence="8" id="KW-1185">Reference proteome</keyword>
<sequence length="380" mass="39498">MPSLLRPFRLAAGLLALLVPLAPSGAAAQTRELVIGQVAPFSGPQAVTGKAIHAGIRLYFDQVNAQGGVKGARLRLVTRDDAQKPEQTVALARELIQQEAPVALIGTVGTTNVDALIADGVLVRAGLPLVGAVSGASSAIGGRNVFVTKASYHDEVNRLFTSLSGLGMKRVGLVYQDDALGQDVIAGADAAAPRAGISLIARAGYERNTVKVEQAVEAMLKANPQVVFLGATTAAAIEFVRQYRARGGDATLYGLSIIDTRQLVAQLGPAGARGFAFSVVLPLEGQQTIEVNREYLRLRAASTDPDLSGRSIEGFIAAKALVHALRSAEGAPGGGAVLKSLQAMRKVDLGGYMLDFGQPGRPGSSYVDFAMLGDGGRVVH</sequence>
<accession>A1K290</accession>
<comment type="similarity">
    <text evidence="1">Belongs to the leucine-binding protein family.</text>
</comment>
<evidence type="ECO:0000256" key="3">
    <source>
        <dbReference type="ARBA" id="ARBA00022729"/>
    </source>
</evidence>
<dbReference type="HOGENOM" id="CLU_027128_7_2_4"/>
<evidence type="ECO:0000256" key="5">
    <source>
        <dbReference type="SAM" id="SignalP"/>
    </source>
</evidence>
<name>A1K290_AZOSB</name>
<dbReference type="InterPro" id="IPR000709">
    <property type="entry name" value="Leu_Ile_Val-bd"/>
</dbReference>
<dbReference type="eggNOG" id="COG0683">
    <property type="taxonomic scope" value="Bacteria"/>
</dbReference>
<proteinExistence type="inferred from homology"/>
<evidence type="ECO:0000256" key="1">
    <source>
        <dbReference type="ARBA" id="ARBA00010062"/>
    </source>
</evidence>
<dbReference type="PANTHER" id="PTHR47235">
    <property type="entry name" value="BLR6548 PROTEIN"/>
    <property type="match status" value="1"/>
</dbReference>
<keyword evidence="2" id="KW-0813">Transport</keyword>
<dbReference type="Gene3D" id="3.40.50.2300">
    <property type="match status" value="2"/>
</dbReference>
<dbReference type="KEGG" id="azo:azo0328"/>
<dbReference type="RefSeq" id="WP_011764063.1">
    <property type="nucleotide sequence ID" value="NC_008702.1"/>
</dbReference>
<feature type="signal peptide" evidence="5">
    <location>
        <begin position="1"/>
        <end position="28"/>
    </location>
</feature>
<dbReference type="Pfam" id="PF13458">
    <property type="entry name" value="Peripla_BP_6"/>
    <property type="match status" value="1"/>
</dbReference>